<dbReference type="STRING" id="649639.Bcell_3241"/>
<dbReference type="EMBL" id="CP002394">
    <property type="protein sequence ID" value="ADU31483.1"/>
    <property type="molecule type" value="Genomic_DNA"/>
</dbReference>
<sequence length="51" mass="5984">MLFLNKKNEHSSIVFDEAGHMETYHQLMSSYYQYTESIDNGDNVESAEKDH</sequence>
<evidence type="ECO:0000313" key="2">
    <source>
        <dbReference type="Proteomes" id="UP000001401"/>
    </source>
</evidence>
<accession>E6U137</accession>
<evidence type="ECO:0000313" key="1">
    <source>
        <dbReference type="EMBL" id="ADU31483.1"/>
    </source>
</evidence>
<keyword evidence="2" id="KW-1185">Reference proteome</keyword>
<name>E6U137_EVAC2</name>
<dbReference type="AlphaFoldDB" id="E6U137"/>
<organism evidence="1 2">
    <name type="scientific">Evansella cellulosilytica (strain ATCC 21833 / DSM 2522 / FERM P-1141 / JCM 9156 / N-4)</name>
    <name type="common">Bacillus cellulosilyticus</name>
    <dbReference type="NCBI Taxonomy" id="649639"/>
    <lineage>
        <taxon>Bacteria</taxon>
        <taxon>Bacillati</taxon>
        <taxon>Bacillota</taxon>
        <taxon>Bacilli</taxon>
        <taxon>Bacillales</taxon>
        <taxon>Bacillaceae</taxon>
        <taxon>Evansella</taxon>
    </lineage>
</organism>
<dbReference type="Proteomes" id="UP000001401">
    <property type="component" value="Chromosome"/>
</dbReference>
<dbReference type="KEGG" id="bco:Bcell_3241"/>
<reference evidence="1 2" key="1">
    <citation type="submission" date="2010-12" db="EMBL/GenBank/DDBJ databases">
        <title>Complete sequence of Bacillus cellulosilyticus DSM 2522.</title>
        <authorList>
            <consortium name="US DOE Joint Genome Institute"/>
            <person name="Lucas S."/>
            <person name="Copeland A."/>
            <person name="Lapidus A."/>
            <person name="Cheng J.-F."/>
            <person name="Bruce D."/>
            <person name="Goodwin L."/>
            <person name="Pitluck S."/>
            <person name="Chertkov O."/>
            <person name="Detter J.C."/>
            <person name="Han C."/>
            <person name="Tapia R."/>
            <person name="Land M."/>
            <person name="Hauser L."/>
            <person name="Jeffries C."/>
            <person name="Kyrpides N."/>
            <person name="Ivanova N."/>
            <person name="Mikhailova N."/>
            <person name="Brumm P."/>
            <person name="Mead D."/>
            <person name="Woyke T."/>
        </authorList>
    </citation>
    <scope>NUCLEOTIDE SEQUENCE [LARGE SCALE GENOMIC DNA]</scope>
    <source>
        <strain evidence="2">ATCC 21833 / DSM 2522 / FERM P-1141 / JCM 9156 / N-4</strain>
    </source>
</reference>
<gene>
    <name evidence="1" type="ordered locus">Bcell_3241</name>
</gene>
<dbReference type="HOGENOM" id="CLU_3095399_0_0_9"/>
<protein>
    <submittedName>
        <fullName evidence="1">Uncharacterized protein</fullName>
    </submittedName>
</protein>
<proteinExistence type="predicted"/>